<dbReference type="Proteomes" id="UP001186944">
    <property type="component" value="Unassembled WGS sequence"/>
</dbReference>
<organism evidence="8 9">
    <name type="scientific">Pinctada imbricata</name>
    <name type="common">Atlantic pearl-oyster</name>
    <name type="synonym">Pinctada martensii</name>
    <dbReference type="NCBI Taxonomy" id="66713"/>
    <lineage>
        <taxon>Eukaryota</taxon>
        <taxon>Metazoa</taxon>
        <taxon>Spiralia</taxon>
        <taxon>Lophotrochozoa</taxon>
        <taxon>Mollusca</taxon>
        <taxon>Bivalvia</taxon>
        <taxon>Autobranchia</taxon>
        <taxon>Pteriomorphia</taxon>
        <taxon>Pterioida</taxon>
        <taxon>Pterioidea</taxon>
        <taxon>Pteriidae</taxon>
        <taxon>Pinctada</taxon>
    </lineage>
</organism>
<evidence type="ECO:0000313" key="9">
    <source>
        <dbReference type="Proteomes" id="UP001186944"/>
    </source>
</evidence>
<dbReference type="AlphaFoldDB" id="A0AA89BPT8"/>
<gene>
    <name evidence="8" type="ORF">FSP39_013232</name>
</gene>
<keyword evidence="5" id="KW-0521">NADP</keyword>
<keyword evidence="4" id="KW-0274">FAD</keyword>
<dbReference type="Pfam" id="PF00743">
    <property type="entry name" value="FMO-like"/>
    <property type="match status" value="3"/>
</dbReference>
<dbReference type="EMBL" id="VSWD01000014">
    <property type="protein sequence ID" value="KAK3083074.1"/>
    <property type="molecule type" value="Genomic_DNA"/>
</dbReference>
<sequence>KFEPVAYERNIWPGGVWAYTDRTGNDETGYPVHSAMYNNLRQHWNEYIPDIPGRDEFQGIVIHSRNYRHAELFDDLDVAILGGFRTAEDIGLQVAKTARKLYVCHRCPDFPVSFPKEVEQRPPFARMTRNSVVFPDGTELKVDAVIFCTGYRYSFPFLGNDIISIKENRVTPLYKHLVHIRYPSLIFLSVPQHLLYFPLLNQFAKFAIRVIDGIIVLPSQSDMLKESNEEFESRIQDGIKPKYVHYFGTRMWKFDKELSALGQFEPLPPVMEKLLDDIMDERKMNIAHAYDFNYEITGSNSYRTLNPSGSKSRYSASAKINIPKELQEFPGFPYPKEWKSYITRQQCLEYINGFIDFFKLRALIKTHAMVHDVEPLTPSDGKMTKWKVTVSDTRKTEEIRTEIFDSVLVCSGHHWNEYVPDIAGRDEFQGIALHSRNYRHAELFDGLDVAILGGHRTAEDIGLQVAKTARKSETDSIFCTYMMAHFSFLIPHFLVSD</sequence>
<comment type="caution">
    <text evidence="8">The sequence shown here is derived from an EMBL/GenBank/DDBJ whole genome shotgun (WGS) entry which is preliminary data.</text>
</comment>
<reference evidence="8" key="1">
    <citation type="submission" date="2019-08" db="EMBL/GenBank/DDBJ databases">
        <title>The improved chromosome-level genome for the pearl oyster Pinctada fucata martensii using PacBio sequencing and Hi-C.</title>
        <authorList>
            <person name="Zheng Z."/>
        </authorList>
    </citation>
    <scope>NUCLEOTIDE SEQUENCE</scope>
    <source>
        <strain evidence="8">ZZ-2019</strain>
        <tissue evidence="8">Adductor muscle</tissue>
    </source>
</reference>
<proteinExistence type="inferred from homology"/>
<evidence type="ECO:0000256" key="4">
    <source>
        <dbReference type="ARBA" id="ARBA00022827"/>
    </source>
</evidence>
<evidence type="ECO:0000256" key="2">
    <source>
        <dbReference type="ARBA" id="ARBA00009183"/>
    </source>
</evidence>
<keyword evidence="7" id="KW-0503">Monooxygenase</keyword>
<dbReference type="InterPro" id="IPR020946">
    <property type="entry name" value="Flavin_mOase-like"/>
</dbReference>
<evidence type="ECO:0000256" key="7">
    <source>
        <dbReference type="ARBA" id="ARBA00023033"/>
    </source>
</evidence>
<comment type="similarity">
    <text evidence="2">Belongs to the FMO family.</text>
</comment>
<dbReference type="SUPFAM" id="SSF51905">
    <property type="entry name" value="FAD/NAD(P)-binding domain"/>
    <property type="match status" value="3"/>
</dbReference>
<dbReference type="GO" id="GO:0050660">
    <property type="term" value="F:flavin adenine dinucleotide binding"/>
    <property type="evidence" value="ECO:0007669"/>
    <property type="project" value="InterPro"/>
</dbReference>
<evidence type="ECO:0000313" key="8">
    <source>
        <dbReference type="EMBL" id="KAK3083074.1"/>
    </source>
</evidence>
<evidence type="ECO:0000256" key="6">
    <source>
        <dbReference type="ARBA" id="ARBA00023002"/>
    </source>
</evidence>
<feature type="non-terminal residue" evidence="8">
    <location>
        <position position="1"/>
    </location>
</feature>
<evidence type="ECO:0000256" key="1">
    <source>
        <dbReference type="ARBA" id="ARBA00001974"/>
    </source>
</evidence>
<protein>
    <recommendedName>
        <fullName evidence="10">Flavin-containing monooxygenase</fullName>
    </recommendedName>
</protein>
<keyword evidence="3" id="KW-0285">Flavoprotein</keyword>
<dbReference type="Gene3D" id="3.50.50.60">
    <property type="entry name" value="FAD/NAD(P)-binding domain"/>
    <property type="match status" value="4"/>
</dbReference>
<dbReference type="InterPro" id="IPR036188">
    <property type="entry name" value="FAD/NAD-bd_sf"/>
</dbReference>
<keyword evidence="6" id="KW-0560">Oxidoreductase</keyword>
<keyword evidence="9" id="KW-1185">Reference proteome</keyword>
<evidence type="ECO:0000256" key="5">
    <source>
        <dbReference type="ARBA" id="ARBA00022857"/>
    </source>
</evidence>
<accession>A0AA89BPT8</accession>
<name>A0AA89BPT8_PINIB</name>
<dbReference type="GO" id="GO:0004499">
    <property type="term" value="F:N,N-dimethylaniline monooxygenase activity"/>
    <property type="evidence" value="ECO:0007669"/>
    <property type="project" value="InterPro"/>
</dbReference>
<dbReference type="InterPro" id="IPR050346">
    <property type="entry name" value="FMO-like"/>
</dbReference>
<dbReference type="PANTHER" id="PTHR23023">
    <property type="entry name" value="DIMETHYLANILINE MONOOXYGENASE"/>
    <property type="match status" value="1"/>
</dbReference>
<dbReference type="FunFam" id="3.50.50.60:FF:000138">
    <property type="entry name" value="Flavin-containing monooxygenase"/>
    <property type="match status" value="1"/>
</dbReference>
<dbReference type="GO" id="GO:0050661">
    <property type="term" value="F:NADP binding"/>
    <property type="evidence" value="ECO:0007669"/>
    <property type="project" value="InterPro"/>
</dbReference>
<comment type="cofactor">
    <cofactor evidence="1">
        <name>FAD</name>
        <dbReference type="ChEBI" id="CHEBI:57692"/>
    </cofactor>
</comment>
<evidence type="ECO:0000256" key="3">
    <source>
        <dbReference type="ARBA" id="ARBA00022630"/>
    </source>
</evidence>
<evidence type="ECO:0008006" key="10">
    <source>
        <dbReference type="Google" id="ProtNLM"/>
    </source>
</evidence>